<dbReference type="AlphaFoldDB" id="A0A7U2HXM1"/>
<dbReference type="OMA" id="SKAFIWP"/>
<dbReference type="EMBL" id="CP069024">
    <property type="protein sequence ID" value="QRC92431.1"/>
    <property type="molecule type" value="Genomic_DNA"/>
</dbReference>
<keyword evidence="2" id="KW-1185">Reference proteome</keyword>
<name>A0A7U2HXM1_PHANO</name>
<dbReference type="VEuPathDB" id="FungiDB:JI435_025420"/>
<dbReference type="KEGG" id="pno:SNOG_02542"/>
<sequence>MTKSELNPPHFPTAFYQRRGPDKHRAAVWCPIQREWFQDGRELRNIKASKSFVWPKDGRNGTAWGRFKDILQNKGPDVFLTINANTHEYMQNRPSSDRWASIPGLDYTSYPTPLSSRKHASWTQKGGLGGRMPGMQYDFRTRKYGVPNCASWTGAVWQPEPRKNKHNLYPEAYRDVYGDWFQDFHYRPQNRGGPVHNEQGKGAPRCHLRRWLP</sequence>
<gene>
    <name evidence="1" type="ORF">JI435_025420</name>
</gene>
<dbReference type="RefSeq" id="XP_001793144.1">
    <property type="nucleotide sequence ID" value="XM_001793092.1"/>
</dbReference>
<dbReference type="OrthoDB" id="5331170at2759"/>
<proteinExistence type="predicted"/>
<accession>A0A7U2HXM1</accession>
<reference evidence="2" key="1">
    <citation type="journal article" date="2021" name="BMC Genomics">
        <title>Chromosome-level genome assembly and manually-curated proteome of model necrotroph Parastagonospora nodorum Sn15 reveals a genome-wide trove of candidate effector homologs, and redundancy of virulence-related functions within an accessory chromosome.</title>
        <authorList>
            <person name="Bertazzoni S."/>
            <person name="Jones D.A.B."/>
            <person name="Phan H.T."/>
            <person name="Tan K.-C."/>
            <person name="Hane J.K."/>
        </authorList>
    </citation>
    <scope>NUCLEOTIDE SEQUENCE [LARGE SCALE GENOMIC DNA]</scope>
    <source>
        <strain evidence="2">SN15 / ATCC MYA-4574 / FGSC 10173)</strain>
    </source>
</reference>
<dbReference type="Proteomes" id="UP000663193">
    <property type="component" value="Chromosome 2"/>
</dbReference>
<organism evidence="1 2">
    <name type="scientific">Phaeosphaeria nodorum (strain SN15 / ATCC MYA-4574 / FGSC 10173)</name>
    <name type="common">Glume blotch fungus</name>
    <name type="synonym">Parastagonospora nodorum</name>
    <dbReference type="NCBI Taxonomy" id="321614"/>
    <lineage>
        <taxon>Eukaryota</taxon>
        <taxon>Fungi</taxon>
        <taxon>Dikarya</taxon>
        <taxon>Ascomycota</taxon>
        <taxon>Pezizomycotina</taxon>
        <taxon>Dothideomycetes</taxon>
        <taxon>Pleosporomycetidae</taxon>
        <taxon>Pleosporales</taxon>
        <taxon>Pleosporineae</taxon>
        <taxon>Phaeosphaeriaceae</taxon>
        <taxon>Parastagonospora</taxon>
    </lineage>
</organism>
<evidence type="ECO:0000313" key="2">
    <source>
        <dbReference type="Proteomes" id="UP000663193"/>
    </source>
</evidence>
<protein>
    <submittedName>
        <fullName evidence="1">Uncharacterized protein</fullName>
    </submittedName>
</protein>
<evidence type="ECO:0000313" key="1">
    <source>
        <dbReference type="EMBL" id="QRC92431.1"/>
    </source>
</evidence>